<reference evidence="1" key="1">
    <citation type="journal article" date="2013" name="Nat. Commun.">
        <title>Whole-genome sequencing of Oryza brachyantha reveals mechanisms underlying Oryza genome evolution.</title>
        <authorList>
            <person name="Chen J."/>
            <person name="Huang Q."/>
            <person name="Gao D."/>
            <person name="Wang J."/>
            <person name="Lang Y."/>
            <person name="Liu T."/>
            <person name="Li B."/>
            <person name="Bai Z."/>
            <person name="Luis Goicoechea J."/>
            <person name="Liang C."/>
            <person name="Chen C."/>
            <person name="Zhang W."/>
            <person name="Sun S."/>
            <person name="Liao Y."/>
            <person name="Zhang X."/>
            <person name="Yang L."/>
            <person name="Song C."/>
            <person name="Wang M."/>
            <person name="Shi J."/>
            <person name="Liu G."/>
            <person name="Liu J."/>
            <person name="Zhou H."/>
            <person name="Zhou W."/>
            <person name="Yu Q."/>
            <person name="An N."/>
            <person name="Chen Y."/>
            <person name="Cai Q."/>
            <person name="Wang B."/>
            <person name="Liu B."/>
            <person name="Min J."/>
            <person name="Huang Y."/>
            <person name="Wu H."/>
            <person name="Li Z."/>
            <person name="Zhang Y."/>
            <person name="Yin Y."/>
            <person name="Song W."/>
            <person name="Jiang J."/>
            <person name="Jackson S.A."/>
            <person name="Wing R.A."/>
            <person name="Wang J."/>
            <person name="Chen M."/>
        </authorList>
    </citation>
    <scope>NUCLEOTIDE SEQUENCE [LARGE SCALE GENOMIC DNA]</scope>
    <source>
        <strain evidence="1">cv. IRGC 101232</strain>
    </source>
</reference>
<dbReference type="HOGENOM" id="CLU_1598780_0_0_1"/>
<evidence type="ECO:0000313" key="1">
    <source>
        <dbReference type="EnsemblPlants" id="OB04G14390.1"/>
    </source>
</evidence>
<dbReference type="Proteomes" id="UP000006038">
    <property type="component" value="Chromosome 4"/>
</dbReference>
<proteinExistence type="predicted"/>
<protein>
    <recommendedName>
        <fullName evidence="3">FBD domain-containing protein</fullName>
    </recommendedName>
</protein>
<name>J3LWB4_ORYBR</name>
<keyword evidence="2" id="KW-1185">Reference proteome</keyword>
<evidence type="ECO:0000313" key="2">
    <source>
        <dbReference type="Proteomes" id="UP000006038"/>
    </source>
</evidence>
<dbReference type="EnsemblPlants" id="OB04G14390.1">
    <property type="protein sequence ID" value="OB04G14390.1"/>
    <property type="gene ID" value="OB04G14390"/>
</dbReference>
<reference evidence="1" key="2">
    <citation type="submission" date="2013-04" db="UniProtKB">
        <authorList>
            <consortium name="EnsemblPlants"/>
        </authorList>
    </citation>
    <scope>IDENTIFICATION</scope>
</reference>
<accession>J3LWB4</accession>
<dbReference type="Gramene" id="OB04G14390.1">
    <property type="protein sequence ID" value="OB04G14390.1"/>
    <property type="gene ID" value="OB04G14390"/>
</dbReference>
<evidence type="ECO:0008006" key="3">
    <source>
        <dbReference type="Google" id="ProtNLM"/>
    </source>
</evidence>
<organism evidence="1">
    <name type="scientific">Oryza brachyantha</name>
    <name type="common">malo sina</name>
    <dbReference type="NCBI Taxonomy" id="4533"/>
    <lineage>
        <taxon>Eukaryota</taxon>
        <taxon>Viridiplantae</taxon>
        <taxon>Streptophyta</taxon>
        <taxon>Embryophyta</taxon>
        <taxon>Tracheophyta</taxon>
        <taxon>Spermatophyta</taxon>
        <taxon>Magnoliopsida</taxon>
        <taxon>Liliopsida</taxon>
        <taxon>Poales</taxon>
        <taxon>Poaceae</taxon>
        <taxon>BOP clade</taxon>
        <taxon>Oryzoideae</taxon>
        <taxon>Oryzeae</taxon>
        <taxon>Oryzinae</taxon>
        <taxon>Oryza</taxon>
    </lineage>
</organism>
<sequence length="167" mass="19160">MLHHLPHLRQLALKGVIKDDRTVRSISSLLRSTPGLDVLTLSLVRPQKPKPYYLGVDSDDDDDDWYSDDDDDDGAAAAALDTRVRLPPALWEAQVECLQRLRKMKLLNYKGTPCERMLARFLLSKASALQQLEVTLPAKTAKDRVKKLTDELRFWRADNRTRLVYFV</sequence>